<dbReference type="Proteomes" id="UP000649617">
    <property type="component" value="Unassembled WGS sequence"/>
</dbReference>
<proteinExistence type="predicted"/>
<feature type="compositionally biased region" description="Polar residues" evidence="1">
    <location>
        <begin position="55"/>
        <end position="72"/>
    </location>
</feature>
<evidence type="ECO:0000313" key="3">
    <source>
        <dbReference type="Proteomes" id="UP000649617"/>
    </source>
</evidence>
<dbReference type="AlphaFoldDB" id="A0A812KKX8"/>
<feature type="non-terminal residue" evidence="2">
    <location>
        <position position="1"/>
    </location>
</feature>
<comment type="caution">
    <text evidence="2">The sequence shown here is derived from an EMBL/GenBank/DDBJ whole genome shotgun (WGS) entry which is preliminary data.</text>
</comment>
<keyword evidence="3" id="KW-1185">Reference proteome</keyword>
<organism evidence="2 3">
    <name type="scientific">Symbiodinium pilosum</name>
    <name type="common">Dinoflagellate</name>
    <dbReference type="NCBI Taxonomy" id="2952"/>
    <lineage>
        <taxon>Eukaryota</taxon>
        <taxon>Sar</taxon>
        <taxon>Alveolata</taxon>
        <taxon>Dinophyceae</taxon>
        <taxon>Suessiales</taxon>
        <taxon>Symbiodiniaceae</taxon>
        <taxon>Symbiodinium</taxon>
    </lineage>
</organism>
<sequence>LQLWLSRLRVSVRCRGKASTAAVSIGTTGVPAAGNPACCPHLQRSRPEANRGETRASSQAPREGSVPSQGAATSAPADTSRRRKMSGPLGLARRWPAQRPTRDSESSLG</sequence>
<accession>A0A812KKX8</accession>
<protein>
    <submittedName>
        <fullName evidence="2">Esyt3 protein</fullName>
    </submittedName>
</protein>
<feature type="non-terminal residue" evidence="2">
    <location>
        <position position="109"/>
    </location>
</feature>
<evidence type="ECO:0000313" key="2">
    <source>
        <dbReference type="EMBL" id="CAE7230070.1"/>
    </source>
</evidence>
<dbReference type="EMBL" id="CAJNIZ010004209">
    <property type="protein sequence ID" value="CAE7230070.1"/>
    <property type="molecule type" value="Genomic_DNA"/>
</dbReference>
<evidence type="ECO:0000256" key="1">
    <source>
        <dbReference type="SAM" id="MobiDB-lite"/>
    </source>
</evidence>
<gene>
    <name evidence="2" type="primary">esyt3</name>
    <name evidence="2" type="ORF">SPIL2461_LOCUS3443</name>
</gene>
<feature type="compositionally biased region" description="Basic and acidic residues" evidence="1">
    <location>
        <begin position="100"/>
        <end position="109"/>
    </location>
</feature>
<feature type="region of interest" description="Disordered" evidence="1">
    <location>
        <begin position="27"/>
        <end position="109"/>
    </location>
</feature>
<name>A0A812KKX8_SYMPI</name>
<feature type="compositionally biased region" description="Basic and acidic residues" evidence="1">
    <location>
        <begin position="45"/>
        <end position="54"/>
    </location>
</feature>
<reference evidence="2" key="1">
    <citation type="submission" date="2021-02" db="EMBL/GenBank/DDBJ databases">
        <authorList>
            <person name="Dougan E. K."/>
            <person name="Rhodes N."/>
            <person name="Thang M."/>
            <person name="Chan C."/>
        </authorList>
    </citation>
    <scope>NUCLEOTIDE SEQUENCE</scope>
</reference>